<protein>
    <submittedName>
        <fullName evidence="13">Probable cytochrome P450 303a1</fullName>
    </submittedName>
</protein>
<evidence type="ECO:0000256" key="11">
    <source>
        <dbReference type="SAM" id="SignalP"/>
    </source>
</evidence>
<dbReference type="InterPro" id="IPR001128">
    <property type="entry name" value="Cyt_P450"/>
</dbReference>
<dbReference type="InterPro" id="IPR050182">
    <property type="entry name" value="Cytochrome_P450_fam2"/>
</dbReference>
<dbReference type="PROSITE" id="PS00086">
    <property type="entry name" value="CYTOCHROME_P450"/>
    <property type="match status" value="1"/>
</dbReference>
<keyword evidence="12" id="KW-1185">Reference proteome</keyword>
<evidence type="ECO:0000256" key="8">
    <source>
        <dbReference type="PIRSR" id="PIRSR602401-1"/>
    </source>
</evidence>
<keyword evidence="5 9" id="KW-0560">Oxidoreductase</keyword>
<evidence type="ECO:0000256" key="9">
    <source>
        <dbReference type="RuleBase" id="RU000461"/>
    </source>
</evidence>
<gene>
    <name evidence="13" type="primary">LOC106750341</name>
</gene>
<dbReference type="OrthoDB" id="1055148at2759"/>
<dbReference type="GO" id="GO:0008395">
    <property type="term" value="F:steroid hydroxylase activity"/>
    <property type="evidence" value="ECO:0007669"/>
    <property type="project" value="TreeGrafter"/>
</dbReference>
<reference evidence="13" key="1">
    <citation type="submission" date="2025-08" db="UniProtKB">
        <authorList>
            <consortium name="RefSeq"/>
        </authorList>
    </citation>
    <scope>IDENTIFICATION</scope>
</reference>
<dbReference type="PRINTS" id="PR00463">
    <property type="entry name" value="EP450I"/>
</dbReference>
<evidence type="ECO:0000256" key="1">
    <source>
        <dbReference type="ARBA" id="ARBA00001971"/>
    </source>
</evidence>
<feature type="signal peptide" evidence="11">
    <location>
        <begin position="1"/>
        <end position="20"/>
    </location>
</feature>
<dbReference type="GO" id="GO:0005506">
    <property type="term" value="F:iron ion binding"/>
    <property type="evidence" value="ECO:0007669"/>
    <property type="project" value="InterPro"/>
</dbReference>
<evidence type="ECO:0000313" key="12">
    <source>
        <dbReference type="Proteomes" id="UP000515204"/>
    </source>
</evidence>
<keyword evidence="4 8" id="KW-0479">Metal-binding</keyword>
<comment type="similarity">
    <text evidence="2 9">Belongs to the cytochrome P450 family.</text>
</comment>
<keyword evidence="11" id="KW-0732">Signal</keyword>
<evidence type="ECO:0000256" key="3">
    <source>
        <dbReference type="ARBA" id="ARBA00022617"/>
    </source>
</evidence>
<evidence type="ECO:0000313" key="13">
    <source>
        <dbReference type="RefSeq" id="XP_014486131.1"/>
    </source>
</evidence>
<feature type="region of interest" description="Disordered" evidence="10">
    <location>
        <begin position="169"/>
        <end position="206"/>
    </location>
</feature>
<dbReference type="GO" id="GO:0006805">
    <property type="term" value="P:xenobiotic metabolic process"/>
    <property type="evidence" value="ECO:0007669"/>
    <property type="project" value="TreeGrafter"/>
</dbReference>
<name>A0A6P3Y5C7_DINQU</name>
<feature type="chain" id="PRO_5027916100" evidence="11">
    <location>
        <begin position="21"/>
        <end position="593"/>
    </location>
</feature>
<dbReference type="AlphaFoldDB" id="A0A6P3Y5C7"/>
<evidence type="ECO:0000256" key="4">
    <source>
        <dbReference type="ARBA" id="ARBA00022723"/>
    </source>
</evidence>
<sequence>MFVTAMLLLILLMLLLYLDCRKPRGYPPGPRWWPILGSILEIARIRQEAKYLTKSCLTLCEKYGPVVGLKLGKDRIVVLNDLESVQAMLSDENCDGRPTGPLFEVRTFGRRQGLLVVDGRLWTEQRRFVMRHLRDFGFGRNTMAAIIEYEARKLVKHFERLLQGCDHDHRRGITGDQRLPMNRKSKANTAGDQARRPAVNSDNNAGQIYKLQKEPGDLKKEQWSPYEESNVAENDAVGKRASTVADLYVKADDYAEVRRVAQSAGVVVFMHNAFGVTVLNTLWRMMAGKRYDTNDKELTHLQRIFAKLLEEVDMIGAPFSHFPALRYVAPEISGYKSYLETHQELWAFLKEELYNHKNTFVPSEPRDLMDVYLAVLHSKDHSDTFSESQLLAICVDLFVAGSETTSKSLAFGFMYLVLHPEVQRKAQKEIDRVVGRNRLPTLADRPSMPYIQATVLEFLRMFIGRSLSVPRRSLKDTFIKGYKIPKDTMLVLNFNSICMDKSWGDPENFRPERFLDGDGSVFMPKNYFPFSMGRHRCMGEALAKSNIFLITATLLQAFNFSVAPGDPRPSAQDYVDGVTPAPAPYRALISPRA</sequence>
<keyword evidence="3 8" id="KW-0349">Heme</keyword>
<accession>A0A6P3Y5C7</accession>
<dbReference type="SUPFAM" id="SSF48264">
    <property type="entry name" value="Cytochrome P450"/>
    <property type="match status" value="2"/>
</dbReference>
<dbReference type="Pfam" id="PF00067">
    <property type="entry name" value="p450"/>
    <property type="match status" value="2"/>
</dbReference>
<dbReference type="GO" id="GO:0020037">
    <property type="term" value="F:heme binding"/>
    <property type="evidence" value="ECO:0007669"/>
    <property type="project" value="InterPro"/>
</dbReference>
<feature type="binding site" description="axial binding residue" evidence="8">
    <location>
        <position position="537"/>
    </location>
    <ligand>
        <name>heme</name>
        <dbReference type="ChEBI" id="CHEBI:30413"/>
    </ligand>
    <ligandPart>
        <name>Fe</name>
        <dbReference type="ChEBI" id="CHEBI:18248"/>
    </ligandPart>
</feature>
<dbReference type="PANTHER" id="PTHR24300:SF376">
    <property type="entry name" value="CYTOCHROME P450 15A1"/>
    <property type="match status" value="1"/>
</dbReference>
<dbReference type="InterPro" id="IPR036396">
    <property type="entry name" value="Cyt_P450_sf"/>
</dbReference>
<keyword evidence="7 9" id="KW-0503">Monooxygenase</keyword>
<dbReference type="Gene3D" id="1.10.630.10">
    <property type="entry name" value="Cytochrome P450"/>
    <property type="match status" value="2"/>
</dbReference>
<evidence type="ECO:0000256" key="2">
    <source>
        <dbReference type="ARBA" id="ARBA00010617"/>
    </source>
</evidence>
<dbReference type="Proteomes" id="UP000515204">
    <property type="component" value="Unplaced"/>
</dbReference>
<dbReference type="PRINTS" id="PR00385">
    <property type="entry name" value="P450"/>
</dbReference>
<evidence type="ECO:0000256" key="7">
    <source>
        <dbReference type="ARBA" id="ARBA00023033"/>
    </source>
</evidence>
<dbReference type="GO" id="GO:0016712">
    <property type="term" value="F:oxidoreductase activity, acting on paired donors, with incorporation or reduction of molecular oxygen, reduced flavin or flavoprotein as one donor, and incorporation of one atom of oxygen"/>
    <property type="evidence" value="ECO:0007669"/>
    <property type="project" value="TreeGrafter"/>
</dbReference>
<evidence type="ECO:0000256" key="10">
    <source>
        <dbReference type="SAM" id="MobiDB-lite"/>
    </source>
</evidence>
<keyword evidence="6 8" id="KW-0408">Iron</keyword>
<comment type="cofactor">
    <cofactor evidence="1 8">
        <name>heme</name>
        <dbReference type="ChEBI" id="CHEBI:30413"/>
    </cofactor>
</comment>
<dbReference type="GO" id="GO:0005737">
    <property type="term" value="C:cytoplasm"/>
    <property type="evidence" value="ECO:0007669"/>
    <property type="project" value="TreeGrafter"/>
</dbReference>
<dbReference type="InterPro" id="IPR017972">
    <property type="entry name" value="Cyt_P450_CS"/>
</dbReference>
<proteinExistence type="inferred from homology"/>
<dbReference type="KEGG" id="dqu:106750341"/>
<dbReference type="CTD" id="49165"/>
<dbReference type="GeneID" id="106750341"/>
<dbReference type="PANTHER" id="PTHR24300">
    <property type="entry name" value="CYTOCHROME P450 508A4-RELATED"/>
    <property type="match status" value="1"/>
</dbReference>
<evidence type="ECO:0000256" key="6">
    <source>
        <dbReference type="ARBA" id="ARBA00023004"/>
    </source>
</evidence>
<organism evidence="12 13">
    <name type="scientific">Dinoponera quadriceps</name>
    <name type="common">South American ant</name>
    <dbReference type="NCBI Taxonomy" id="609295"/>
    <lineage>
        <taxon>Eukaryota</taxon>
        <taxon>Metazoa</taxon>
        <taxon>Ecdysozoa</taxon>
        <taxon>Arthropoda</taxon>
        <taxon>Hexapoda</taxon>
        <taxon>Insecta</taxon>
        <taxon>Pterygota</taxon>
        <taxon>Neoptera</taxon>
        <taxon>Endopterygota</taxon>
        <taxon>Hymenoptera</taxon>
        <taxon>Apocrita</taxon>
        <taxon>Aculeata</taxon>
        <taxon>Formicoidea</taxon>
        <taxon>Formicidae</taxon>
        <taxon>Ponerinae</taxon>
        <taxon>Ponerini</taxon>
        <taxon>Dinoponera</taxon>
    </lineage>
</organism>
<evidence type="ECO:0000256" key="5">
    <source>
        <dbReference type="ARBA" id="ARBA00023002"/>
    </source>
</evidence>
<dbReference type="GO" id="GO:0006082">
    <property type="term" value="P:organic acid metabolic process"/>
    <property type="evidence" value="ECO:0007669"/>
    <property type="project" value="TreeGrafter"/>
</dbReference>
<dbReference type="InterPro" id="IPR002401">
    <property type="entry name" value="Cyt_P450_E_grp-I"/>
</dbReference>
<dbReference type="RefSeq" id="XP_014486131.1">
    <property type="nucleotide sequence ID" value="XM_014630645.1"/>
</dbReference>